<gene>
    <name evidence="2" type="ORF">NAEGRDRAFT_70071</name>
</gene>
<keyword evidence="3" id="KW-1185">Reference proteome</keyword>
<evidence type="ECO:0000256" key="1">
    <source>
        <dbReference type="SAM" id="Phobius"/>
    </source>
</evidence>
<keyword evidence="1" id="KW-0472">Membrane</keyword>
<dbReference type="AlphaFoldDB" id="D2VMB0"/>
<sequence length="551" mass="64485">MSQRHKSILYGLCLFCSILLVFQFSSVIGFSPRFNNSIIDMHSPKRFYSKHFHNCTNTSPIMLYSIFNSYLPQQKYIFSDIPDDFYCDNVTLWNDYSVDAHFHKYNNSIMYSMFHTSSKPSEWYDICGRVRKWENILGRDCASFLCDYNETYYLPEYLKQVTNQETTIFDWMNYCVYCKPGNKTYDCNPRDFYTQVMVYNFPTSALYCGSVEFGIPFVVNKSIVSPILNQSFHFNAAGLDFNYICYCVDGNQGYFSFKCNGNRYNYWIDLIIRYFVIVSHTLSIPLMIFLVIIPKFIDFRRRKSLYIVCPCLGALISELILTIELYLAQLYGPGNYRMIMDYSSFSFALIGLFSWIFNWLRLIGKMVNQKYGVVINWVHLGISIFILISAISVIIAHLYTDYQYTFAIVYALLAFFIGLFFLTFGIVGFRLLKKVSDVNLLNSSIVYYLIFIISVHFLIPISSVLDFSFMMRSMAIAFRYYFILIVNVSVLFMDSRREEIKDMYMKCFGKAERIRKQSLTSASAALKENLLSDNLNETELNTSSYYDSVEK</sequence>
<feature type="transmembrane region" description="Helical" evidence="1">
    <location>
        <begin position="407"/>
        <end position="432"/>
    </location>
</feature>
<dbReference type="VEuPathDB" id="AmoebaDB:NAEGRDRAFT_70071"/>
<feature type="transmembrane region" description="Helical" evidence="1">
    <location>
        <begin position="339"/>
        <end position="360"/>
    </location>
</feature>
<accession>D2VMB0</accession>
<feature type="transmembrane region" description="Helical" evidence="1">
    <location>
        <begin position="305"/>
        <end position="327"/>
    </location>
</feature>
<keyword evidence="1" id="KW-1133">Transmembrane helix</keyword>
<feature type="transmembrane region" description="Helical" evidence="1">
    <location>
        <begin position="471"/>
        <end position="493"/>
    </location>
</feature>
<name>D2VMB0_NAEGR</name>
<reference evidence="2 3" key="1">
    <citation type="journal article" date="2010" name="Cell">
        <title>The genome of Naegleria gruberi illuminates early eukaryotic versatility.</title>
        <authorList>
            <person name="Fritz-Laylin L.K."/>
            <person name="Prochnik S.E."/>
            <person name="Ginger M.L."/>
            <person name="Dacks J.B."/>
            <person name="Carpenter M.L."/>
            <person name="Field M.C."/>
            <person name="Kuo A."/>
            <person name="Paredez A."/>
            <person name="Chapman J."/>
            <person name="Pham J."/>
            <person name="Shu S."/>
            <person name="Neupane R."/>
            <person name="Cipriano M."/>
            <person name="Mancuso J."/>
            <person name="Tu H."/>
            <person name="Salamov A."/>
            <person name="Lindquist E."/>
            <person name="Shapiro H."/>
            <person name="Lucas S."/>
            <person name="Grigoriev I.V."/>
            <person name="Cande W.Z."/>
            <person name="Fulton C."/>
            <person name="Rokhsar D.S."/>
            <person name="Dawson S.C."/>
        </authorList>
    </citation>
    <scope>NUCLEOTIDE SEQUENCE [LARGE SCALE GENOMIC DNA]</scope>
    <source>
        <strain evidence="2 3">NEG-M</strain>
    </source>
</reference>
<protein>
    <submittedName>
        <fullName evidence="2">Predicted protein</fullName>
    </submittedName>
</protein>
<evidence type="ECO:0000313" key="2">
    <source>
        <dbReference type="EMBL" id="EFC42031.1"/>
    </source>
</evidence>
<dbReference type="RefSeq" id="XP_002674775.1">
    <property type="nucleotide sequence ID" value="XM_002674729.1"/>
</dbReference>
<evidence type="ECO:0000313" key="3">
    <source>
        <dbReference type="Proteomes" id="UP000006671"/>
    </source>
</evidence>
<dbReference type="GeneID" id="8862650"/>
<feature type="transmembrane region" description="Helical" evidence="1">
    <location>
        <begin position="271"/>
        <end position="293"/>
    </location>
</feature>
<dbReference type="OrthoDB" id="10330658at2759"/>
<dbReference type="Proteomes" id="UP000006671">
    <property type="component" value="Unassembled WGS sequence"/>
</dbReference>
<dbReference type="KEGG" id="ngr:NAEGRDRAFT_70071"/>
<proteinExistence type="predicted"/>
<dbReference type="InParanoid" id="D2VMB0"/>
<dbReference type="OMA" id="ASAIWIY"/>
<organism evidence="3">
    <name type="scientific">Naegleria gruberi</name>
    <name type="common">Amoeba</name>
    <dbReference type="NCBI Taxonomy" id="5762"/>
    <lineage>
        <taxon>Eukaryota</taxon>
        <taxon>Discoba</taxon>
        <taxon>Heterolobosea</taxon>
        <taxon>Tetramitia</taxon>
        <taxon>Eutetramitia</taxon>
        <taxon>Vahlkampfiidae</taxon>
        <taxon>Naegleria</taxon>
    </lineage>
</organism>
<feature type="transmembrane region" description="Helical" evidence="1">
    <location>
        <begin position="444"/>
        <end position="465"/>
    </location>
</feature>
<feature type="transmembrane region" description="Helical" evidence="1">
    <location>
        <begin position="372"/>
        <end position="395"/>
    </location>
</feature>
<keyword evidence="1" id="KW-0812">Transmembrane</keyword>
<dbReference type="EMBL" id="GG738882">
    <property type="protein sequence ID" value="EFC42031.1"/>
    <property type="molecule type" value="Genomic_DNA"/>
</dbReference>